<sequence>MPFFVCQGKPHVTLLSHLQVPVPLLKEKIATVTGILSEQQRLICRGRVLKDDELLSAYRILTYLVVPSILFFSVCVVRFFYSTYRLLYVFHRSITSTTVNTK</sequence>
<dbReference type="Pfam" id="PF00240">
    <property type="entry name" value="ubiquitin"/>
    <property type="match status" value="1"/>
</dbReference>
<dbReference type="InterPro" id="IPR029071">
    <property type="entry name" value="Ubiquitin-like_domsf"/>
</dbReference>
<dbReference type="PANTHER" id="PTHR15204:SF0">
    <property type="entry name" value="LARGE PROLINE-RICH PROTEIN BAG6"/>
    <property type="match status" value="1"/>
</dbReference>
<dbReference type="SUPFAM" id="SSF54236">
    <property type="entry name" value="Ubiquitin-like"/>
    <property type="match status" value="1"/>
</dbReference>
<organism evidence="1">
    <name type="scientific">Zea mays</name>
    <name type="common">Maize</name>
    <dbReference type="NCBI Taxonomy" id="4577"/>
    <lineage>
        <taxon>Eukaryota</taxon>
        <taxon>Viridiplantae</taxon>
        <taxon>Streptophyta</taxon>
        <taxon>Embryophyta</taxon>
        <taxon>Tracheophyta</taxon>
        <taxon>Spermatophyta</taxon>
        <taxon>Magnoliopsida</taxon>
        <taxon>Liliopsida</taxon>
        <taxon>Poales</taxon>
        <taxon>Poaceae</taxon>
        <taxon>PACMAD clade</taxon>
        <taxon>Panicoideae</taxon>
        <taxon>Andropogonodae</taxon>
        <taxon>Andropogoneae</taxon>
        <taxon>Tripsacinae</taxon>
        <taxon>Zea</taxon>
    </lineage>
</organism>
<protein>
    <submittedName>
        <fullName evidence="1">Ubiquitin-like superfamily protein</fullName>
    </submittedName>
</protein>
<gene>
    <name evidence="1" type="ORF">ZEAMMB73_Zm00001d001962</name>
</gene>
<name>A0A1D6DUU2_MAIZE</name>
<dbReference type="EMBL" id="CM007648">
    <property type="protein sequence ID" value="ONM12580.1"/>
    <property type="molecule type" value="Genomic_DNA"/>
</dbReference>
<dbReference type="InterPro" id="IPR000626">
    <property type="entry name" value="Ubiquitin-like_dom"/>
</dbReference>
<dbReference type="AlphaFoldDB" id="A0A1D6DUU2"/>
<proteinExistence type="predicted"/>
<reference evidence="1" key="1">
    <citation type="submission" date="2015-12" db="EMBL/GenBank/DDBJ databases">
        <title>Update maize B73 reference genome by single molecule sequencing technologies.</title>
        <authorList>
            <consortium name="Maize Genome Sequencing Project"/>
            <person name="Ware D."/>
        </authorList>
    </citation>
    <scope>NUCLEOTIDE SEQUENCE [LARGE SCALE GENOMIC DNA]</scope>
    <source>
        <tissue evidence="1">Seedling</tissue>
    </source>
</reference>
<dbReference type="PANTHER" id="PTHR15204">
    <property type="entry name" value="LARGE PROLINE-RICH PROTEIN BAG6"/>
    <property type="match status" value="1"/>
</dbReference>
<dbReference type="PROSITE" id="PS50053">
    <property type="entry name" value="UBIQUITIN_2"/>
    <property type="match status" value="1"/>
</dbReference>
<evidence type="ECO:0000313" key="1">
    <source>
        <dbReference type="EMBL" id="ONM12580.1"/>
    </source>
</evidence>
<dbReference type="Gene3D" id="3.10.20.90">
    <property type="entry name" value="Phosphatidylinositol 3-kinase Catalytic Subunit, Chain A, domain 1"/>
    <property type="match status" value="1"/>
</dbReference>
<accession>A0A1D6DUU2</accession>
<dbReference type="SMART" id="SM00213">
    <property type="entry name" value="UBQ"/>
    <property type="match status" value="1"/>
</dbReference>